<feature type="transmembrane region" description="Helical" evidence="1">
    <location>
        <begin position="12"/>
        <end position="33"/>
    </location>
</feature>
<keyword evidence="1" id="KW-0812">Transmembrane</keyword>
<feature type="transmembrane region" description="Helical" evidence="1">
    <location>
        <begin position="222"/>
        <end position="240"/>
    </location>
</feature>
<dbReference type="SUPFAM" id="SSF81321">
    <property type="entry name" value="Family A G protein-coupled receptor-like"/>
    <property type="match status" value="1"/>
</dbReference>
<gene>
    <name evidence="2" type="ORF">L596_029321</name>
</gene>
<keyword evidence="3" id="KW-1185">Reference proteome</keyword>
<protein>
    <recommendedName>
        <fullName evidence="4">G-protein coupled receptors family 1 profile domain-containing protein</fullName>
    </recommendedName>
</protein>
<feature type="transmembrane region" description="Helical" evidence="1">
    <location>
        <begin position="45"/>
        <end position="71"/>
    </location>
</feature>
<reference evidence="2 3" key="1">
    <citation type="journal article" date="2015" name="Genome Biol.">
        <title>Comparative genomics of Steinernema reveals deeply conserved gene regulatory networks.</title>
        <authorList>
            <person name="Dillman A.R."/>
            <person name="Macchietto M."/>
            <person name="Porter C.F."/>
            <person name="Rogers A."/>
            <person name="Williams B."/>
            <person name="Antoshechkin I."/>
            <person name="Lee M.M."/>
            <person name="Goodwin Z."/>
            <person name="Lu X."/>
            <person name="Lewis E.E."/>
            <person name="Goodrich-Blair H."/>
            <person name="Stock S.P."/>
            <person name="Adams B.J."/>
            <person name="Sternberg P.W."/>
            <person name="Mortazavi A."/>
        </authorList>
    </citation>
    <scope>NUCLEOTIDE SEQUENCE [LARGE SCALE GENOMIC DNA]</scope>
    <source>
        <strain evidence="2 3">ALL</strain>
    </source>
</reference>
<dbReference type="Gene3D" id="1.20.1070.10">
    <property type="entry name" value="Rhodopsin 7-helix transmembrane proteins"/>
    <property type="match status" value="1"/>
</dbReference>
<evidence type="ECO:0000256" key="1">
    <source>
        <dbReference type="SAM" id="Phobius"/>
    </source>
</evidence>
<evidence type="ECO:0008006" key="4">
    <source>
        <dbReference type="Google" id="ProtNLM"/>
    </source>
</evidence>
<dbReference type="Proteomes" id="UP000298663">
    <property type="component" value="Unassembled WGS sequence"/>
</dbReference>
<sequence>MLNQWRFSTAVFELSVPLVFLPIYLMLIWIFRIKPEFKNLIAYKIIVSLGLMDCFYLLQTLAASFLTLFAAEALEKDALDDENPLRVFIKVVSSFRNGHLLAVPFLTLALAVNRLMVMLNNKYLSVGNKRYTVIICIAWFIYIPLVLLLEFFNTGIKFDLTVDHFTYRGPFIYNWILGYGGPALEIASLCCMFGVVTIILVQKRLFRTNVKVSPVEVRLITQSLFICLPISFISITGLVLGKEMPRIPWLNLTWNNLAAVIPVINLAVYIVFNPYMTKMLLCKKESTIVQKWSAKWSKAKTTVSIFKY</sequence>
<keyword evidence="1" id="KW-1133">Transmembrane helix</keyword>
<proteinExistence type="predicted"/>
<keyword evidence="1" id="KW-0472">Membrane</keyword>
<organism evidence="2 3">
    <name type="scientific">Steinernema carpocapsae</name>
    <name type="common">Entomopathogenic nematode</name>
    <dbReference type="NCBI Taxonomy" id="34508"/>
    <lineage>
        <taxon>Eukaryota</taxon>
        <taxon>Metazoa</taxon>
        <taxon>Ecdysozoa</taxon>
        <taxon>Nematoda</taxon>
        <taxon>Chromadorea</taxon>
        <taxon>Rhabditida</taxon>
        <taxon>Tylenchina</taxon>
        <taxon>Panagrolaimomorpha</taxon>
        <taxon>Strongyloidoidea</taxon>
        <taxon>Steinernematidae</taxon>
        <taxon>Steinernema</taxon>
    </lineage>
</organism>
<feature type="transmembrane region" description="Helical" evidence="1">
    <location>
        <begin position="252"/>
        <end position="272"/>
    </location>
</feature>
<accession>A0A4U5LU99</accession>
<feature type="transmembrane region" description="Helical" evidence="1">
    <location>
        <begin position="100"/>
        <end position="119"/>
    </location>
</feature>
<feature type="transmembrane region" description="Helical" evidence="1">
    <location>
        <begin position="172"/>
        <end position="201"/>
    </location>
</feature>
<evidence type="ECO:0000313" key="3">
    <source>
        <dbReference type="Proteomes" id="UP000298663"/>
    </source>
</evidence>
<comment type="caution">
    <text evidence="2">The sequence shown here is derived from an EMBL/GenBank/DDBJ whole genome shotgun (WGS) entry which is preliminary data.</text>
</comment>
<dbReference type="AlphaFoldDB" id="A0A4U5LU99"/>
<reference evidence="2 3" key="2">
    <citation type="journal article" date="2019" name="G3 (Bethesda)">
        <title>Hybrid Assembly of the Genome of the Entomopathogenic Nematode Steinernema carpocapsae Identifies the X-Chromosome.</title>
        <authorList>
            <person name="Serra L."/>
            <person name="Macchietto M."/>
            <person name="Macias-Munoz A."/>
            <person name="McGill C.J."/>
            <person name="Rodriguez I.M."/>
            <person name="Rodriguez B."/>
            <person name="Murad R."/>
            <person name="Mortazavi A."/>
        </authorList>
    </citation>
    <scope>NUCLEOTIDE SEQUENCE [LARGE SCALE GENOMIC DNA]</scope>
    <source>
        <strain evidence="2 3">ALL</strain>
    </source>
</reference>
<name>A0A4U5LU99_STECR</name>
<feature type="transmembrane region" description="Helical" evidence="1">
    <location>
        <begin position="131"/>
        <end position="152"/>
    </location>
</feature>
<evidence type="ECO:0000313" key="2">
    <source>
        <dbReference type="EMBL" id="TKR59683.1"/>
    </source>
</evidence>
<dbReference type="EMBL" id="AZBU02000012">
    <property type="protein sequence ID" value="TKR59683.1"/>
    <property type="molecule type" value="Genomic_DNA"/>
</dbReference>